<feature type="compositionally biased region" description="Polar residues" evidence="1">
    <location>
        <begin position="550"/>
        <end position="565"/>
    </location>
</feature>
<dbReference type="SUPFAM" id="SSF47576">
    <property type="entry name" value="Calponin-homology domain, CH-domain"/>
    <property type="match status" value="1"/>
</dbReference>
<dbReference type="PROSITE" id="PS50021">
    <property type="entry name" value="CH"/>
    <property type="match status" value="1"/>
</dbReference>
<sequence>MSASVVNSTAGQAVLRGDGIRVYGMDAELELKAQSKRDPAFEKELSQWIEQATGLTMEFPNDLIESLRSGIVLCTLINVLIPDTIKKINMRPIALMQVENIGLYLKACWKVGVPSSDLFVVSDLYSRKGVPAVLQNLASIARHSHNCPAYKGPTFGAKPSGAAPAKKWDEIKFNAPIMVSDLERQQNIPEPDSGLCGNCGTKKDCFRCDHKSAGGPASSASTATTTTTVSSVNNEKQDLQNRFDKLSGLLKEQEDKVVQLNGKVDQQRRQQEQKEKELNDLIENQKIQLDQKQRQILTMEAQKTLNTTATPPTATTPPASKTPNFIASPPLNSVSKPRNSGHFNQPLSLPSTSSKPSPNCSKCNFQNASTSKYCISCGFELAKQVVQQQPTPVVVVQQPTTTVQPPIGSTNISTNPEYRSLLKDKEDLSEKVKSMLSSIKQQDDTIVRLNRSLNEERQQHEMRLREQKQQLEQQQRQLLDQKEKEFKSKFASNPVQNQQPPRSVSPTNINTTPTVSAGLTTNSNRFTVQMNTGLRSTQVGPGTYRERSDSNPNSTSPTIQSTKVGTTIWPPININNNNNNNSNNVNTNNNNNQQQSSRKDQMEIERLLQLVDQLEKKLVEESARSKVKDSTIKLLEDKVSTLQSRPRKQTAPSSAAAHQNHIVVGRKRFNTLTPDTLDNRLVEDTFKCLSNILFSKPIEFHEVSSLNALFKTEPGRRRFTQMLRMTLKQVPNIVLSENSFEFLLYLINTTLQEMDFSKEHDLITAKVILNASSSLYRLTQNNQQEYIKDYIRSSPVWKSIKFWEDYFWTELAKRHRKRFESSIEGVDKEIVSNLLSYFGVNMIHFSLPNQEIHNFLVDMAQSNGLTTKEVNLVLDFLKSNPKKSNDTTPSSTSTRGTGADHVLSPTNKKEKKSLSFLGRK</sequence>
<feature type="compositionally biased region" description="Polar residues" evidence="1">
    <location>
        <begin position="490"/>
        <end position="540"/>
    </location>
</feature>
<accession>D3BPL0</accession>
<comment type="caution">
    <text evidence="3">The sequence shown here is derived from an EMBL/GenBank/DDBJ whole genome shotgun (WGS) entry which is preliminary data.</text>
</comment>
<dbReference type="GeneID" id="31364954"/>
<keyword evidence="4" id="KW-1185">Reference proteome</keyword>
<evidence type="ECO:0000259" key="2">
    <source>
        <dbReference type="PROSITE" id="PS50021"/>
    </source>
</evidence>
<feature type="region of interest" description="Disordered" evidence="1">
    <location>
        <begin position="457"/>
        <end position="477"/>
    </location>
</feature>
<evidence type="ECO:0000313" key="3">
    <source>
        <dbReference type="EMBL" id="EFA76728.1"/>
    </source>
</evidence>
<dbReference type="GO" id="GO:0007015">
    <property type="term" value="P:actin filament organization"/>
    <property type="evidence" value="ECO:0007669"/>
    <property type="project" value="TreeGrafter"/>
</dbReference>
<feature type="compositionally biased region" description="Low complexity" evidence="1">
    <location>
        <begin position="573"/>
        <end position="592"/>
    </location>
</feature>
<organism evidence="3 4">
    <name type="scientific">Heterostelium pallidum (strain ATCC 26659 / Pp 5 / PN500)</name>
    <name type="common">Cellular slime mold</name>
    <name type="synonym">Polysphondylium pallidum</name>
    <dbReference type="NCBI Taxonomy" id="670386"/>
    <lineage>
        <taxon>Eukaryota</taxon>
        <taxon>Amoebozoa</taxon>
        <taxon>Evosea</taxon>
        <taxon>Eumycetozoa</taxon>
        <taxon>Dictyostelia</taxon>
        <taxon>Acytosteliales</taxon>
        <taxon>Acytosteliaceae</taxon>
        <taxon>Heterostelium</taxon>
    </lineage>
</organism>
<dbReference type="Pfam" id="PF12335">
    <property type="entry name" value="SBF2"/>
    <property type="match status" value="1"/>
</dbReference>
<dbReference type="EMBL" id="ADBJ01000044">
    <property type="protein sequence ID" value="EFA76728.1"/>
    <property type="molecule type" value="Genomic_DNA"/>
</dbReference>
<feature type="region of interest" description="Disordered" evidence="1">
    <location>
        <begin position="212"/>
        <end position="238"/>
    </location>
</feature>
<dbReference type="InterPro" id="IPR036872">
    <property type="entry name" value="CH_dom_sf"/>
</dbReference>
<feature type="compositionally biased region" description="Low complexity" evidence="1">
    <location>
        <begin position="213"/>
        <end position="232"/>
    </location>
</feature>
<feature type="region of interest" description="Disordered" evidence="1">
    <location>
        <begin position="490"/>
        <end position="600"/>
    </location>
</feature>
<dbReference type="PANTHER" id="PTHR47385:SF14">
    <property type="entry name" value="TRANSGELIN"/>
    <property type="match status" value="1"/>
</dbReference>
<feature type="compositionally biased region" description="Polar residues" evidence="1">
    <location>
        <begin position="321"/>
        <end position="345"/>
    </location>
</feature>
<dbReference type="InterPro" id="IPR022096">
    <property type="entry name" value="SBF1/SBF2"/>
</dbReference>
<dbReference type="Proteomes" id="UP000001396">
    <property type="component" value="Unassembled WGS sequence"/>
</dbReference>
<dbReference type="AlphaFoldDB" id="D3BPL0"/>
<dbReference type="InterPro" id="IPR050606">
    <property type="entry name" value="Calponin-like"/>
</dbReference>
<gene>
    <name evidence="3" type="ORF">PPL_09479</name>
</gene>
<feature type="region of interest" description="Disordered" evidence="1">
    <location>
        <begin position="881"/>
        <end position="920"/>
    </location>
</feature>
<feature type="compositionally biased region" description="Basic and acidic residues" evidence="1">
    <location>
        <begin position="457"/>
        <end position="469"/>
    </location>
</feature>
<dbReference type="FunCoup" id="D3BPL0">
    <property type="interactions" value="49"/>
</dbReference>
<evidence type="ECO:0000313" key="4">
    <source>
        <dbReference type="Proteomes" id="UP000001396"/>
    </source>
</evidence>
<dbReference type="InterPro" id="IPR003096">
    <property type="entry name" value="SM22_calponin"/>
</dbReference>
<feature type="compositionally biased region" description="Low complexity" evidence="1">
    <location>
        <begin position="346"/>
        <end position="358"/>
    </location>
</feature>
<dbReference type="PANTHER" id="PTHR47385">
    <property type="entry name" value="CALPONIN"/>
    <property type="match status" value="1"/>
</dbReference>
<dbReference type="PRINTS" id="PR00888">
    <property type="entry name" value="SM22CALPONIN"/>
</dbReference>
<dbReference type="OMA" id="KACWKVG"/>
<dbReference type="GO" id="GO:0051015">
    <property type="term" value="F:actin filament binding"/>
    <property type="evidence" value="ECO:0007669"/>
    <property type="project" value="TreeGrafter"/>
</dbReference>
<dbReference type="SMART" id="SM00033">
    <property type="entry name" value="CH"/>
    <property type="match status" value="1"/>
</dbReference>
<dbReference type="InterPro" id="IPR001715">
    <property type="entry name" value="CH_dom"/>
</dbReference>
<dbReference type="GO" id="GO:0015629">
    <property type="term" value="C:actin cytoskeleton"/>
    <property type="evidence" value="ECO:0007669"/>
    <property type="project" value="TreeGrafter"/>
</dbReference>
<proteinExistence type="predicted"/>
<feature type="domain" description="Calponin-homology (CH)" evidence="2">
    <location>
        <begin position="39"/>
        <end position="145"/>
    </location>
</feature>
<name>D3BPL0_HETP5</name>
<evidence type="ECO:0000256" key="1">
    <source>
        <dbReference type="SAM" id="MobiDB-lite"/>
    </source>
</evidence>
<dbReference type="Gene3D" id="1.10.418.10">
    <property type="entry name" value="Calponin-like domain"/>
    <property type="match status" value="1"/>
</dbReference>
<dbReference type="Pfam" id="PF00307">
    <property type="entry name" value="CH"/>
    <property type="match status" value="1"/>
</dbReference>
<reference evidence="3 4" key="1">
    <citation type="journal article" date="2011" name="Genome Res.">
        <title>Phylogeny-wide analysis of social amoeba genomes highlights ancient origins for complex intercellular communication.</title>
        <authorList>
            <person name="Heidel A.J."/>
            <person name="Lawal H.M."/>
            <person name="Felder M."/>
            <person name="Schilde C."/>
            <person name="Helps N.R."/>
            <person name="Tunggal B."/>
            <person name="Rivero F."/>
            <person name="John U."/>
            <person name="Schleicher M."/>
            <person name="Eichinger L."/>
            <person name="Platzer M."/>
            <person name="Noegel A.A."/>
            <person name="Schaap P."/>
            <person name="Gloeckner G."/>
        </authorList>
    </citation>
    <scope>NUCLEOTIDE SEQUENCE [LARGE SCALE GENOMIC DNA]</scope>
    <source>
        <strain evidence="4">ATCC 26659 / Pp 5 / PN500</strain>
    </source>
</reference>
<feature type="region of interest" description="Disordered" evidence="1">
    <location>
        <begin position="639"/>
        <end position="659"/>
    </location>
</feature>
<feature type="region of interest" description="Disordered" evidence="1">
    <location>
        <begin position="304"/>
        <end position="360"/>
    </location>
</feature>
<dbReference type="RefSeq" id="XP_020428860.1">
    <property type="nucleotide sequence ID" value="XM_020580273.1"/>
</dbReference>
<feature type="compositionally biased region" description="Low complexity" evidence="1">
    <location>
        <begin position="307"/>
        <end position="319"/>
    </location>
</feature>
<dbReference type="STRING" id="670386.D3BPL0"/>
<feature type="compositionally biased region" description="Polar residues" evidence="1">
    <location>
        <begin position="640"/>
        <end position="657"/>
    </location>
</feature>
<protein>
    <recommendedName>
        <fullName evidence="2">Calponin-homology (CH) domain-containing protein</fullName>
    </recommendedName>
</protein>
<dbReference type="InParanoid" id="D3BPL0"/>